<dbReference type="Pfam" id="PF02915">
    <property type="entry name" value="Rubrerythrin"/>
    <property type="match status" value="1"/>
</dbReference>
<dbReference type="CDD" id="cd00729">
    <property type="entry name" value="rubredoxin_SM"/>
    <property type="match status" value="1"/>
</dbReference>
<keyword evidence="3" id="KW-0479">Metal-binding</keyword>
<evidence type="ECO:0000313" key="11">
    <source>
        <dbReference type="EMBL" id="ACM21370.1"/>
    </source>
</evidence>
<protein>
    <recommendedName>
        <fullName evidence="8">Rubrerythrin</fullName>
    </recommendedName>
</protein>
<dbReference type="CDD" id="cd01041">
    <property type="entry name" value="Rubrerythrin"/>
    <property type="match status" value="1"/>
</dbReference>
<dbReference type="InterPro" id="IPR009040">
    <property type="entry name" value="Ferritin-like_diiron"/>
</dbReference>
<evidence type="ECO:0000256" key="8">
    <source>
        <dbReference type="ARBA" id="ARBA00069213"/>
    </source>
</evidence>
<dbReference type="InterPro" id="IPR048574">
    <property type="entry name" value="RUBY_RBDX"/>
</dbReference>
<evidence type="ECO:0000313" key="12">
    <source>
        <dbReference type="Proteomes" id="UP000007721"/>
    </source>
</evidence>
<dbReference type="NCBIfam" id="NF045767">
    <property type="entry name" value="RuberyRbr"/>
    <property type="match status" value="1"/>
</dbReference>
<comment type="subunit">
    <text evidence="7">Homodimer. Possesses two rubredoxin-like centers and two non-sulfur oxo-bridged di-iron centers per dimer.</text>
</comment>
<keyword evidence="12" id="KW-1185">Reference proteome</keyword>
<dbReference type="PROSITE" id="PS50903">
    <property type="entry name" value="RUBREDOXIN_LIKE"/>
    <property type="match status" value="1"/>
</dbReference>
<keyword evidence="2" id="KW-0813">Transport</keyword>
<dbReference type="KEGG" id="geo:Geob_3027"/>
<evidence type="ECO:0000256" key="6">
    <source>
        <dbReference type="ARBA" id="ARBA00055868"/>
    </source>
</evidence>
<name>B9M3E9_GEODF</name>
<dbReference type="InterPro" id="IPR009078">
    <property type="entry name" value="Ferritin-like_SF"/>
</dbReference>
<comment type="cofactor">
    <cofactor evidence="1">
        <name>Fe(3+)</name>
        <dbReference type="ChEBI" id="CHEBI:29034"/>
    </cofactor>
</comment>
<dbReference type="EMBL" id="CP001390">
    <property type="protein sequence ID" value="ACM21370.1"/>
    <property type="molecule type" value="Genomic_DNA"/>
</dbReference>
<sequence>MTIKGTQTEKNILTAFCGESQARNRYTYFASKAKNEGFVQISDIFEETANQEKEHAKRLFKLLEGGEVQITAAFPAGVIGTTLENLEEAAGGENYEHTQMYPGFAKVAREEGFPKIADIFMAIAVAEKQHEKRYLALKANIANNRVFKKGQPVVWRCRNCGYIHENSTDAPDKCPACNHPQAHFELLGENW</sequence>
<evidence type="ECO:0000259" key="10">
    <source>
        <dbReference type="PROSITE" id="PS50905"/>
    </source>
</evidence>
<gene>
    <name evidence="11" type="ordered locus">Geob_3027</name>
</gene>
<dbReference type="STRING" id="316067.Geob_3027"/>
<dbReference type="PROSITE" id="PS50905">
    <property type="entry name" value="FERRITIN_LIKE"/>
    <property type="match status" value="1"/>
</dbReference>
<comment type="function">
    <text evidence="6">May provide oxidative stress protection via catalytic reduction of intracellular hydrogen peroxide.</text>
</comment>
<dbReference type="InterPro" id="IPR052364">
    <property type="entry name" value="Rubrerythrin"/>
</dbReference>
<feature type="domain" description="Rubredoxin-like" evidence="9">
    <location>
        <begin position="152"/>
        <end position="187"/>
    </location>
</feature>
<dbReference type="InterPro" id="IPR003251">
    <property type="entry name" value="Rr_diiron-bd_dom"/>
</dbReference>
<dbReference type="SUPFAM" id="SSF47240">
    <property type="entry name" value="Ferritin-like"/>
    <property type="match status" value="1"/>
</dbReference>
<proteinExistence type="predicted"/>
<dbReference type="PANTHER" id="PTHR43865:SF1">
    <property type="entry name" value="RUBRERYTHRIN-RELATED"/>
    <property type="match status" value="1"/>
</dbReference>
<dbReference type="PANTHER" id="PTHR43865">
    <property type="entry name" value="RUBRERYTHRIN-RELATED"/>
    <property type="match status" value="1"/>
</dbReference>
<dbReference type="GO" id="GO:0016491">
    <property type="term" value="F:oxidoreductase activity"/>
    <property type="evidence" value="ECO:0007669"/>
    <property type="project" value="InterPro"/>
</dbReference>
<accession>B9M3E9</accession>
<organism evidence="11 12">
    <name type="scientific">Geotalea daltonii (strain DSM 22248 / JCM 15807 / FRC-32)</name>
    <name type="common">Geobacter daltonii</name>
    <dbReference type="NCBI Taxonomy" id="316067"/>
    <lineage>
        <taxon>Bacteria</taxon>
        <taxon>Pseudomonadati</taxon>
        <taxon>Thermodesulfobacteriota</taxon>
        <taxon>Desulfuromonadia</taxon>
        <taxon>Geobacterales</taxon>
        <taxon>Geobacteraceae</taxon>
        <taxon>Geotalea</taxon>
    </lineage>
</organism>
<feature type="domain" description="Ferritin-like diiron" evidence="10">
    <location>
        <begin position="2"/>
        <end position="145"/>
    </location>
</feature>
<evidence type="ECO:0000256" key="1">
    <source>
        <dbReference type="ARBA" id="ARBA00001965"/>
    </source>
</evidence>
<dbReference type="Proteomes" id="UP000007721">
    <property type="component" value="Chromosome"/>
</dbReference>
<dbReference type="FunFam" id="2.20.28.10:FF:000018">
    <property type="entry name" value="Rubrerythrin"/>
    <property type="match status" value="1"/>
</dbReference>
<keyword evidence="5" id="KW-0408">Iron</keyword>
<dbReference type="Gene3D" id="1.20.1260.10">
    <property type="match status" value="1"/>
</dbReference>
<dbReference type="Pfam" id="PF21349">
    <property type="entry name" value="RUBY_RBDX"/>
    <property type="match status" value="1"/>
</dbReference>
<evidence type="ECO:0000256" key="7">
    <source>
        <dbReference type="ARBA" id="ARBA00063441"/>
    </source>
</evidence>
<dbReference type="eggNOG" id="COG1592">
    <property type="taxonomic scope" value="Bacteria"/>
</dbReference>
<dbReference type="InterPro" id="IPR012347">
    <property type="entry name" value="Ferritin-like"/>
</dbReference>
<dbReference type="SUPFAM" id="SSF57802">
    <property type="entry name" value="Rubredoxin-like"/>
    <property type="match status" value="1"/>
</dbReference>
<dbReference type="HOGENOM" id="CLU_095256_0_0_7"/>
<dbReference type="InterPro" id="IPR024934">
    <property type="entry name" value="Rubredoxin-like_dom"/>
</dbReference>
<evidence type="ECO:0000256" key="2">
    <source>
        <dbReference type="ARBA" id="ARBA00022448"/>
    </source>
</evidence>
<dbReference type="AlphaFoldDB" id="B9M3E9"/>
<evidence type="ECO:0000256" key="4">
    <source>
        <dbReference type="ARBA" id="ARBA00022982"/>
    </source>
</evidence>
<dbReference type="Gene3D" id="2.20.28.10">
    <property type="match status" value="1"/>
</dbReference>
<dbReference type="RefSeq" id="WP_012648098.1">
    <property type="nucleotide sequence ID" value="NC_011979.1"/>
</dbReference>
<evidence type="ECO:0000256" key="5">
    <source>
        <dbReference type="ARBA" id="ARBA00023004"/>
    </source>
</evidence>
<evidence type="ECO:0000256" key="3">
    <source>
        <dbReference type="ARBA" id="ARBA00022723"/>
    </source>
</evidence>
<dbReference type="GO" id="GO:0005506">
    <property type="term" value="F:iron ion binding"/>
    <property type="evidence" value="ECO:0007669"/>
    <property type="project" value="InterPro"/>
</dbReference>
<keyword evidence="4" id="KW-0249">Electron transport</keyword>
<evidence type="ECO:0000259" key="9">
    <source>
        <dbReference type="PROSITE" id="PS50903"/>
    </source>
</evidence>
<reference evidence="11 12" key="1">
    <citation type="submission" date="2009-01" db="EMBL/GenBank/DDBJ databases">
        <title>Complete sequence of Geobacter sp. FRC-32.</title>
        <authorList>
            <consortium name="US DOE Joint Genome Institute"/>
            <person name="Lucas S."/>
            <person name="Copeland A."/>
            <person name="Lapidus A."/>
            <person name="Glavina del Rio T."/>
            <person name="Dalin E."/>
            <person name="Tice H."/>
            <person name="Bruce D."/>
            <person name="Goodwin L."/>
            <person name="Pitluck S."/>
            <person name="Saunders E."/>
            <person name="Brettin T."/>
            <person name="Detter J.C."/>
            <person name="Han C."/>
            <person name="Larimer F."/>
            <person name="Land M."/>
            <person name="Hauser L."/>
            <person name="Kyrpides N."/>
            <person name="Ovchinnikova G."/>
            <person name="Kostka J."/>
            <person name="Richardson P."/>
        </authorList>
    </citation>
    <scope>NUCLEOTIDE SEQUENCE [LARGE SCALE GENOMIC DNA]</scope>
    <source>
        <strain evidence="12">DSM 22248 / JCM 15807 / FRC-32</strain>
    </source>
</reference>